<dbReference type="InterPro" id="IPR003033">
    <property type="entry name" value="SCP2_sterol-bd_dom"/>
</dbReference>
<organism evidence="2 3">
    <name type="scientific">Operophtera brumata</name>
    <name type="common">Winter moth</name>
    <name type="synonym">Phalaena brumata</name>
    <dbReference type="NCBI Taxonomy" id="104452"/>
    <lineage>
        <taxon>Eukaryota</taxon>
        <taxon>Metazoa</taxon>
        <taxon>Ecdysozoa</taxon>
        <taxon>Arthropoda</taxon>
        <taxon>Hexapoda</taxon>
        <taxon>Insecta</taxon>
        <taxon>Pterygota</taxon>
        <taxon>Neoptera</taxon>
        <taxon>Endopterygota</taxon>
        <taxon>Lepidoptera</taxon>
        <taxon>Glossata</taxon>
        <taxon>Ditrysia</taxon>
        <taxon>Geometroidea</taxon>
        <taxon>Geometridae</taxon>
        <taxon>Larentiinae</taxon>
        <taxon>Operophtera</taxon>
    </lineage>
</organism>
<dbReference type="PANTHER" id="PTHR10094:SF25">
    <property type="entry name" value="SCP2 STEROL-BINDING DOMAIN-CONTAINING PROTEIN 1"/>
    <property type="match status" value="1"/>
</dbReference>
<dbReference type="PANTHER" id="PTHR10094">
    <property type="entry name" value="STEROL CARRIER PROTEIN 2 SCP-2 FAMILY PROTEIN"/>
    <property type="match status" value="1"/>
</dbReference>
<reference evidence="2 3" key="1">
    <citation type="journal article" date="2015" name="Genome Biol. Evol.">
        <title>The genome of winter moth (Operophtera brumata) provides a genomic perspective on sexual dimorphism and phenology.</title>
        <authorList>
            <person name="Derks M.F."/>
            <person name="Smit S."/>
            <person name="Salis L."/>
            <person name="Schijlen E."/>
            <person name="Bossers A."/>
            <person name="Mateman C."/>
            <person name="Pijl A.S."/>
            <person name="de Ridder D."/>
            <person name="Groenen M.A."/>
            <person name="Visser M.E."/>
            <person name="Megens H.J."/>
        </authorList>
    </citation>
    <scope>NUCLEOTIDE SEQUENCE [LARGE SCALE GENOMIC DNA]</scope>
    <source>
        <strain evidence="2">WM2013NL</strain>
        <tissue evidence="2">Head and thorax</tissue>
    </source>
</reference>
<dbReference type="SUPFAM" id="SSF55718">
    <property type="entry name" value="SCP-like"/>
    <property type="match status" value="1"/>
</dbReference>
<feature type="domain" description="SCP2" evidence="1">
    <location>
        <begin position="303"/>
        <end position="370"/>
    </location>
</feature>
<dbReference type="STRING" id="104452.A0A0L7L0R1"/>
<dbReference type="AlphaFoldDB" id="A0A0L7L0R1"/>
<protein>
    <submittedName>
        <fullName evidence="2">Estradiol 17-beta-dehydrogenase</fullName>
    </submittedName>
</protein>
<feature type="non-terminal residue" evidence="2">
    <location>
        <position position="1"/>
    </location>
</feature>
<evidence type="ECO:0000313" key="2">
    <source>
        <dbReference type="EMBL" id="KOB69072.1"/>
    </source>
</evidence>
<comment type="caution">
    <text evidence="2">The sequence shown here is derived from an EMBL/GenBank/DDBJ whole genome shotgun (WGS) entry which is preliminary data.</text>
</comment>
<sequence length="375" mass="40257">SHESFVALPTYFILPGMCMESPIVAQSMPPGKHADFTNSHESFVALPTYFILPGMRMESPIVAQSMPPGKHADFTNSHESFVALPTYFILPGMCMESPIVAQPMPPRKHADFTNSHDSFVALPTYFILPGMCMESPIVAQSMPPGKDADFTNQHIFVLGQGGFGGQRNSQHSVNVEPAPKRAPDAVVVRGFEPPPHRPHCGECERPPQAHSTRTGFPRVLCQTRLGQVRAYIDFKNVVTGSSAPAAAPAPSGGGALKSDALFTKITTEVKNNPDKAKSVGGVIFSETISSYMLSARCNLPLVIIALDLKTPEVYNASPKSGKADTTMTVSDTDLLEIASGSLNPQVAYLKGKLKIAGNIMLAQKLGPLLKSESKL</sequence>
<dbReference type="GO" id="GO:0005829">
    <property type="term" value="C:cytosol"/>
    <property type="evidence" value="ECO:0007669"/>
    <property type="project" value="TreeGrafter"/>
</dbReference>
<proteinExistence type="predicted"/>
<dbReference type="Proteomes" id="UP000037510">
    <property type="component" value="Unassembled WGS sequence"/>
</dbReference>
<name>A0A0L7L0R1_OPEBR</name>
<gene>
    <name evidence="2" type="ORF">OBRU01_17352</name>
</gene>
<evidence type="ECO:0000259" key="1">
    <source>
        <dbReference type="Pfam" id="PF02036"/>
    </source>
</evidence>
<accession>A0A0L7L0R1</accession>
<dbReference type="Pfam" id="PF02036">
    <property type="entry name" value="SCP2"/>
    <property type="match status" value="1"/>
</dbReference>
<keyword evidence="3" id="KW-1185">Reference proteome</keyword>
<evidence type="ECO:0000313" key="3">
    <source>
        <dbReference type="Proteomes" id="UP000037510"/>
    </source>
</evidence>
<dbReference type="Gene3D" id="3.30.1050.10">
    <property type="entry name" value="SCP2 sterol-binding domain"/>
    <property type="match status" value="1"/>
</dbReference>
<dbReference type="EMBL" id="JTDY01003736">
    <property type="protein sequence ID" value="KOB69072.1"/>
    <property type="molecule type" value="Genomic_DNA"/>
</dbReference>
<dbReference type="InterPro" id="IPR036527">
    <property type="entry name" value="SCP2_sterol-bd_dom_sf"/>
</dbReference>